<keyword evidence="2" id="KW-0648">Protein biosynthesis</keyword>
<accession>A0ABT9UIM5</accession>
<dbReference type="GO" id="GO:0003746">
    <property type="term" value="F:translation elongation factor activity"/>
    <property type="evidence" value="ECO:0007669"/>
    <property type="project" value="UniProtKB-KW"/>
</dbReference>
<keyword evidence="3" id="KW-1185">Reference proteome</keyword>
<dbReference type="Pfam" id="PF17032">
    <property type="entry name" value="Zn_ribbon_15"/>
    <property type="match status" value="1"/>
</dbReference>
<protein>
    <submittedName>
        <fullName evidence="2">Transcription elongation factor Elf1</fullName>
    </submittedName>
</protein>
<dbReference type="RefSeq" id="WP_307491098.1">
    <property type="nucleotide sequence ID" value="NZ_JAUSSY010000009.1"/>
</dbReference>
<organism evidence="2 3">
    <name type="scientific">Pseudarthrobacter defluvii</name>
    <dbReference type="NCBI Taxonomy" id="410837"/>
    <lineage>
        <taxon>Bacteria</taxon>
        <taxon>Bacillati</taxon>
        <taxon>Actinomycetota</taxon>
        <taxon>Actinomycetes</taxon>
        <taxon>Micrococcales</taxon>
        <taxon>Micrococcaceae</taxon>
        <taxon>Pseudarthrobacter</taxon>
    </lineage>
</organism>
<reference evidence="2 3" key="1">
    <citation type="submission" date="2023-07" db="EMBL/GenBank/DDBJ databases">
        <title>Sorghum-associated microbial communities from plants grown in Nebraska, USA.</title>
        <authorList>
            <person name="Schachtman D."/>
        </authorList>
    </citation>
    <scope>NUCLEOTIDE SEQUENCE [LARGE SCALE GENOMIC DNA]</scope>
    <source>
        <strain evidence="2 3">DS994</strain>
    </source>
</reference>
<comment type="caution">
    <text evidence="2">The sequence shown here is derived from an EMBL/GenBank/DDBJ whole genome shotgun (WGS) entry which is preliminary data.</text>
</comment>
<dbReference type="EMBL" id="JAUSSY010000009">
    <property type="protein sequence ID" value="MDQ0119496.1"/>
    <property type="molecule type" value="Genomic_DNA"/>
</dbReference>
<keyword evidence="2" id="KW-0251">Elongation factor</keyword>
<gene>
    <name evidence="2" type="ORF">J2T22_002691</name>
</gene>
<feature type="domain" description="Zinc-ribbon 15" evidence="1">
    <location>
        <begin position="20"/>
        <end position="67"/>
    </location>
</feature>
<proteinExistence type="predicted"/>
<dbReference type="InterPro" id="IPR031493">
    <property type="entry name" value="Zinc_ribbon_15"/>
</dbReference>
<sequence length="78" mass="8868">MLLLFGFKTVHKALPGRTATCPHCGAFIHHLLEEQATRFTLFFIPVLTVSRKYRITCTNCGHESSISARQKRALELRP</sequence>
<evidence type="ECO:0000313" key="3">
    <source>
        <dbReference type="Proteomes" id="UP001226389"/>
    </source>
</evidence>
<evidence type="ECO:0000313" key="2">
    <source>
        <dbReference type="EMBL" id="MDQ0119496.1"/>
    </source>
</evidence>
<evidence type="ECO:0000259" key="1">
    <source>
        <dbReference type="Pfam" id="PF17032"/>
    </source>
</evidence>
<dbReference type="Proteomes" id="UP001226389">
    <property type="component" value="Unassembled WGS sequence"/>
</dbReference>
<name>A0ABT9UIM5_9MICC</name>